<feature type="transmembrane region" description="Helical" evidence="13">
    <location>
        <begin position="195"/>
        <end position="215"/>
    </location>
</feature>
<keyword evidence="10" id="KW-0406">Ion transport</keyword>
<feature type="transmembrane region" description="Helical" evidence="13">
    <location>
        <begin position="241"/>
        <end position="266"/>
    </location>
</feature>
<gene>
    <name evidence="14" type="ORF">UR08_02815</name>
</gene>
<evidence type="ECO:0000256" key="9">
    <source>
        <dbReference type="ARBA" id="ARBA00022989"/>
    </source>
</evidence>
<evidence type="ECO:0000256" key="2">
    <source>
        <dbReference type="ARBA" id="ARBA00004651"/>
    </source>
</evidence>
<evidence type="ECO:0000256" key="11">
    <source>
        <dbReference type="ARBA" id="ARBA00023136"/>
    </source>
</evidence>
<organism evidence="14 15">
    <name type="scientific">Listeria kieliensis</name>
    <dbReference type="NCBI Taxonomy" id="1621700"/>
    <lineage>
        <taxon>Bacteria</taxon>
        <taxon>Bacillati</taxon>
        <taxon>Bacillota</taxon>
        <taxon>Bacilli</taxon>
        <taxon>Bacillales</taxon>
        <taxon>Listeriaceae</taxon>
        <taxon>Listeria</taxon>
    </lineage>
</organism>
<dbReference type="PANTHER" id="PTHR43298">
    <property type="entry name" value="MULTIDRUG RESISTANCE PROTEIN NORM-RELATED"/>
    <property type="match status" value="1"/>
</dbReference>
<dbReference type="PANTHER" id="PTHR43298:SF2">
    <property type="entry name" value="FMN_FAD EXPORTER YEEO-RELATED"/>
    <property type="match status" value="1"/>
</dbReference>
<proteinExistence type="inferred from homology"/>
<protein>
    <recommendedName>
        <fullName evidence="4">Probable multidrug resistance protein NorM</fullName>
    </recommendedName>
    <alternativeName>
        <fullName evidence="12">Multidrug-efflux transporter</fullName>
    </alternativeName>
</protein>
<feature type="transmembrane region" description="Helical" evidence="13">
    <location>
        <begin position="162"/>
        <end position="183"/>
    </location>
</feature>
<dbReference type="Pfam" id="PF01554">
    <property type="entry name" value="MatE"/>
    <property type="match status" value="2"/>
</dbReference>
<feature type="transmembrane region" description="Helical" evidence="13">
    <location>
        <begin position="95"/>
        <end position="117"/>
    </location>
</feature>
<comment type="caution">
    <text evidence="14">The sequence shown here is derived from an EMBL/GenBank/DDBJ whole genome shotgun (WGS) entry which is preliminary data.</text>
</comment>
<evidence type="ECO:0000313" key="14">
    <source>
        <dbReference type="EMBL" id="RDX02463.1"/>
    </source>
</evidence>
<dbReference type="NCBIfam" id="TIGR00797">
    <property type="entry name" value="matE"/>
    <property type="match status" value="1"/>
</dbReference>
<evidence type="ECO:0000256" key="3">
    <source>
        <dbReference type="ARBA" id="ARBA00010199"/>
    </source>
</evidence>
<evidence type="ECO:0000256" key="6">
    <source>
        <dbReference type="ARBA" id="ARBA00022449"/>
    </source>
</evidence>
<accession>A0A3D8TTZ1</accession>
<evidence type="ECO:0000256" key="12">
    <source>
        <dbReference type="ARBA" id="ARBA00031636"/>
    </source>
</evidence>
<feature type="transmembrane region" description="Helical" evidence="13">
    <location>
        <begin position="129"/>
        <end position="150"/>
    </location>
</feature>
<keyword evidence="9 13" id="KW-1133">Transmembrane helix</keyword>
<comment type="function">
    <text evidence="1">Multidrug efflux pump.</text>
</comment>
<keyword evidence="6" id="KW-0050">Antiport</keyword>
<keyword evidence="5" id="KW-0813">Transport</keyword>
<evidence type="ECO:0000256" key="7">
    <source>
        <dbReference type="ARBA" id="ARBA00022475"/>
    </source>
</evidence>
<keyword evidence="7" id="KW-1003">Cell membrane</keyword>
<evidence type="ECO:0000256" key="1">
    <source>
        <dbReference type="ARBA" id="ARBA00003408"/>
    </source>
</evidence>
<dbReference type="InterPro" id="IPR050222">
    <property type="entry name" value="MATE_MdtK"/>
</dbReference>
<feature type="transmembrane region" description="Helical" evidence="13">
    <location>
        <begin position="46"/>
        <end position="75"/>
    </location>
</feature>
<evidence type="ECO:0000256" key="5">
    <source>
        <dbReference type="ARBA" id="ARBA00022448"/>
    </source>
</evidence>
<dbReference type="EMBL" id="LARY01000001">
    <property type="protein sequence ID" value="RDX02463.1"/>
    <property type="molecule type" value="Genomic_DNA"/>
</dbReference>
<feature type="transmembrane region" description="Helical" evidence="13">
    <location>
        <begin position="417"/>
        <end position="436"/>
    </location>
</feature>
<feature type="transmembrane region" description="Helical" evidence="13">
    <location>
        <begin position="388"/>
        <end position="411"/>
    </location>
</feature>
<dbReference type="GO" id="GO:0042910">
    <property type="term" value="F:xenobiotic transmembrane transporter activity"/>
    <property type="evidence" value="ECO:0007669"/>
    <property type="project" value="InterPro"/>
</dbReference>
<dbReference type="CDD" id="cd13131">
    <property type="entry name" value="MATE_NorM_like"/>
    <property type="match status" value="1"/>
</dbReference>
<dbReference type="AlphaFoldDB" id="A0A3D8TTZ1"/>
<feature type="transmembrane region" description="Helical" evidence="13">
    <location>
        <begin position="286"/>
        <end position="308"/>
    </location>
</feature>
<dbReference type="InterPro" id="IPR048279">
    <property type="entry name" value="MdtK-like"/>
</dbReference>
<comment type="similarity">
    <text evidence="3">Belongs to the multi antimicrobial extrusion (MATE) (TC 2.A.66.1) family.</text>
</comment>
<dbReference type="GO" id="GO:0005886">
    <property type="term" value="C:plasma membrane"/>
    <property type="evidence" value="ECO:0007669"/>
    <property type="project" value="UniProtKB-SubCell"/>
</dbReference>
<reference evidence="15" key="1">
    <citation type="submission" date="2015-04" db="EMBL/GenBank/DDBJ databases">
        <authorList>
            <person name="Schardt J."/>
            <person name="Mueller-Herbst S."/>
            <person name="Scherer S."/>
            <person name="Huptas C."/>
        </authorList>
    </citation>
    <scope>NUCLEOTIDE SEQUENCE [LARGE SCALE GENOMIC DNA]</scope>
    <source>
        <strain evidence="15">Kiel-L1</strain>
    </source>
</reference>
<feature type="transmembrane region" description="Helical" evidence="13">
    <location>
        <begin position="320"/>
        <end position="340"/>
    </location>
</feature>
<dbReference type="PIRSF" id="PIRSF006603">
    <property type="entry name" value="DinF"/>
    <property type="match status" value="1"/>
</dbReference>
<evidence type="ECO:0000256" key="13">
    <source>
        <dbReference type="SAM" id="Phobius"/>
    </source>
</evidence>
<evidence type="ECO:0000256" key="4">
    <source>
        <dbReference type="ARBA" id="ARBA00020268"/>
    </source>
</evidence>
<feature type="transmembrane region" description="Helical" evidence="13">
    <location>
        <begin position="14"/>
        <end position="34"/>
    </location>
</feature>
<comment type="subcellular location">
    <subcellularLocation>
        <location evidence="2">Cell membrane</location>
        <topology evidence="2">Multi-pass membrane protein</topology>
    </subcellularLocation>
</comment>
<sequence>MQQASSYFDKWKQFFIIFFPIVITQLALFSMTFFDTTMSGHYSSTALAGVAIGSSLWSPINASLTGFLMAITPIISQLIGAKQDKKVKATVHNGIYVALTIAIILILVNLFLVPLLLTHMHLNAEVAATARHFLTGISIGLPAFFLSAVLRSFIDSLGLTRVSMVITLTTVPMNILLNYLLIFGNFGFPELGGAGSGYATGITYWLVLIVSILLIETHRKIRHFQIFSKPAAASFQKIKEILTIGIPNGLTILFETGIFSAVTILMSRFGTDIIAAHQSANSVSTLLYAFPLSIASSLTILVGFETGAMRIEGAKTYRHIGMITAISIGTLNGTLLFFFREQVAGFYSNEHDLILLITHFLLYAILFQFADAVLSPVLGALRGYKDVAITSVVAFISYWIVGLPVGIFLSYSTLGAYGFWIGLSTGLFTAAFILSIRVRYTEKKLRVS</sequence>
<keyword evidence="8 13" id="KW-0812">Transmembrane</keyword>
<evidence type="ECO:0000256" key="8">
    <source>
        <dbReference type="ARBA" id="ARBA00022692"/>
    </source>
</evidence>
<keyword evidence="11 13" id="KW-0472">Membrane</keyword>
<dbReference type="Proteomes" id="UP000257055">
    <property type="component" value="Unassembled WGS sequence"/>
</dbReference>
<dbReference type="InterPro" id="IPR002528">
    <property type="entry name" value="MATE_fam"/>
</dbReference>
<dbReference type="GO" id="GO:0015297">
    <property type="term" value="F:antiporter activity"/>
    <property type="evidence" value="ECO:0007669"/>
    <property type="project" value="UniProtKB-KW"/>
</dbReference>
<name>A0A3D8TTZ1_9LIST</name>
<evidence type="ECO:0000313" key="15">
    <source>
        <dbReference type="Proteomes" id="UP000257055"/>
    </source>
</evidence>
<dbReference type="RefSeq" id="WP_115752146.1">
    <property type="nucleotide sequence ID" value="NZ_LARY01000001.1"/>
</dbReference>
<dbReference type="GO" id="GO:0006811">
    <property type="term" value="P:monoatomic ion transport"/>
    <property type="evidence" value="ECO:0007669"/>
    <property type="project" value="UniProtKB-KW"/>
</dbReference>
<keyword evidence="15" id="KW-1185">Reference proteome</keyword>
<evidence type="ECO:0000256" key="10">
    <source>
        <dbReference type="ARBA" id="ARBA00023065"/>
    </source>
</evidence>
<feature type="transmembrane region" description="Helical" evidence="13">
    <location>
        <begin position="360"/>
        <end position="381"/>
    </location>
</feature>